<gene>
    <name evidence="1" type="ORF">MILVUS5_LOCUS35690</name>
</gene>
<accession>A0ACB0LU61</accession>
<proteinExistence type="predicted"/>
<evidence type="ECO:0000313" key="1">
    <source>
        <dbReference type="EMBL" id="CAJ2671971.1"/>
    </source>
</evidence>
<sequence length="87" mass="10129">MLITSQLVLSFCLIQWGFCAYICVGYPLITDAHNALHEKVLKKWWILGFGDNYSIDSVSKDCQTLHWGFFWLAHGYYPSFIVDIYDT</sequence>
<dbReference type="EMBL" id="CASHSV030000615">
    <property type="protein sequence ID" value="CAJ2671971.1"/>
    <property type="molecule type" value="Genomic_DNA"/>
</dbReference>
<dbReference type="Proteomes" id="UP001177021">
    <property type="component" value="Unassembled WGS sequence"/>
</dbReference>
<keyword evidence="2" id="KW-1185">Reference proteome</keyword>
<comment type="caution">
    <text evidence="1">The sequence shown here is derived from an EMBL/GenBank/DDBJ whole genome shotgun (WGS) entry which is preliminary data.</text>
</comment>
<reference evidence="1" key="1">
    <citation type="submission" date="2023-10" db="EMBL/GenBank/DDBJ databases">
        <authorList>
            <person name="Rodriguez Cubillos JULIANA M."/>
            <person name="De Vega J."/>
        </authorList>
    </citation>
    <scope>NUCLEOTIDE SEQUENCE</scope>
</reference>
<organism evidence="1 2">
    <name type="scientific">Trifolium pratense</name>
    <name type="common">Red clover</name>
    <dbReference type="NCBI Taxonomy" id="57577"/>
    <lineage>
        <taxon>Eukaryota</taxon>
        <taxon>Viridiplantae</taxon>
        <taxon>Streptophyta</taxon>
        <taxon>Embryophyta</taxon>
        <taxon>Tracheophyta</taxon>
        <taxon>Spermatophyta</taxon>
        <taxon>Magnoliopsida</taxon>
        <taxon>eudicotyledons</taxon>
        <taxon>Gunneridae</taxon>
        <taxon>Pentapetalae</taxon>
        <taxon>rosids</taxon>
        <taxon>fabids</taxon>
        <taxon>Fabales</taxon>
        <taxon>Fabaceae</taxon>
        <taxon>Papilionoideae</taxon>
        <taxon>50 kb inversion clade</taxon>
        <taxon>NPAAA clade</taxon>
        <taxon>Hologalegina</taxon>
        <taxon>IRL clade</taxon>
        <taxon>Trifolieae</taxon>
        <taxon>Trifolium</taxon>
    </lineage>
</organism>
<evidence type="ECO:0000313" key="2">
    <source>
        <dbReference type="Proteomes" id="UP001177021"/>
    </source>
</evidence>
<protein>
    <submittedName>
        <fullName evidence="1">Uncharacterized protein</fullName>
    </submittedName>
</protein>
<name>A0ACB0LU61_TRIPR</name>